<comment type="similarity">
    <text evidence="7">Belongs to the transglycosylase MltG family.</text>
</comment>
<keyword evidence="2 7" id="KW-0812">Transmembrane</keyword>
<accession>A0A2H0RD99</accession>
<feature type="site" description="Important for catalytic activity" evidence="7">
    <location>
        <position position="232"/>
    </location>
</feature>
<organism evidence="8 9">
    <name type="scientific">Candidatus Wolfebacteria bacterium CG10_big_fil_rev_8_21_14_0_10_31_9</name>
    <dbReference type="NCBI Taxonomy" id="1975070"/>
    <lineage>
        <taxon>Bacteria</taxon>
        <taxon>Candidatus Wolfeibacteriota</taxon>
    </lineage>
</organism>
<keyword evidence="4 7" id="KW-0472">Membrane</keyword>
<gene>
    <name evidence="7" type="primary">mltG</name>
    <name evidence="8" type="ORF">COV23_02240</name>
</gene>
<dbReference type="Gene3D" id="3.30.1490.480">
    <property type="entry name" value="Endolytic murein transglycosylase"/>
    <property type="match status" value="1"/>
</dbReference>
<dbReference type="PANTHER" id="PTHR30518:SF2">
    <property type="entry name" value="ENDOLYTIC MUREIN TRANSGLYCOSYLASE"/>
    <property type="match status" value="1"/>
</dbReference>
<dbReference type="Proteomes" id="UP000231602">
    <property type="component" value="Unassembled WGS sequence"/>
</dbReference>
<keyword evidence="6 7" id="KW-0961">Cell wall biogenesis/degradation</keyword>
<evidence type="ECO:0000256" key="6">
    <source>
        <dbReference type="ARBA" id="ARBA00023316"/>
    </source>
</evidence>
<evidence type="ECO:0000256" key="2">
    <source>
        <dbReference type="ARBA" id="ARBA00022692"/>
    </source>
</evidence>
<evidence type="ECO:0000256" key="7">
    <source>
        <dbReference type="HAMAP-Rule" id="MF_02065"/>
    </source>
</evidence>
<dbReference type="EMBL" id="PCXV01000035">
    <property type="protein sequence ID" value="PIR44014.1"/>
    <property type="molecule type" value="Genomic_DNA"/>
</dbReference>
<keyword evidence="5 7" id="KW-0456">Lyase</keyword>
<comment type="caution">
    <text evidence="8">The sequence shown here is derived from an EMBL/GenBank/DDBJ whole genome shotgun (WGS) entry which is preliminary data.</text>
</comment>
<feature type="transmembrane region" description="Helical" evidence="7">
    <location>
        <begin position="20"/>
        <end position="39"/>
    </location>
</feature>
<dbReference type="GO" id="GO:0005886">
    <property type="term" value="C:plasma membrane"/>
    <property type="evidence" value="ECO:0007669"/>
    <property type="project" value="UniProtKB-SubCell"/>
</dbReference>
<evidence type="ECO:0000313" key="8">
    <source>
        <dbReference type="EMBL" id="PIR44014.1"/>
    </source>
</evidence>
<comment type="function">
    <text evidence="7">Functions as a peptidoglycan terminase that cleaves nascent peptidoglycan strands endolytically to terminate their elongation.</text>
</comment>
<reference evidence="8 9" key="1">
    <citation type="submission" date="2017-09" db="EMBL/GenBank/DDBJ databases">
        <title>Depth-based differentiation of microbial function through sediment-hosted aquifers and enrichment of novel symbionts in the deep terrestrial subsurface.</title>
        <authorList>
            <person name="Probst A.J."/>
            <person name="Ladd B."/>
            <person name="Jarett J.K."/>
            <person name="Geller-Mcgrath D.E."/>
            <person name="Sieber C.M."/>
            <person name="Emerson J.B."/>
            <person name="Anantharaman K."/>
            <person name="Thomas B.C."/>
            <person name="Malmstrom R."/>
            <person name="Stieglmeier M."/>
            <person name="Klingl A."/>
            <person name="Woyke T."/>
            <person name="Ryan C.M."/>
            <person name="Banfield J.F."/>
        </authorList>
    </citation>
    <scope>NUCLEOTIDE SEQUENCE [LARGE SCALE GENOMIC DNA]</scope>
    <source>
        <strain evidence="8">CG10_big_fil_rev_8_21_14_0_10_31_9</strain>
    </source>
</reference>
<evidence type="ECO:0000313" key="9">
    <source>
        <dbReference type="Proteomes" id="UP000231602"/>
    </source>
</evidence>
<keyword evidence="1 7" id="KW-1003">Cell membrane</keyword>
<dbReference type="HAMAP" id="MF_02065">
    <property type="entry name" value="MltG"/>
    <property type="match status" value="1"/>
</dbReference>
<evidence type="ECO:0000256" key="4">
    <source>
        <dbReference type="ARBA" id="ARBA00023136"/>
    </source>
</evidence>
<dbReference type="GO" id="GO:0071555">
    <property type="term" value="P:cell wall organization"/>
    <property type="evidence" value="ECO:0007669"/>
    <property type="project" value="UniProtKB-KW"/>
</dbReference>
<dbReference type="GO" id="GO:0009252">
    <property type="term" value="P:peptidoglycan biosynthetic process"/>
    <property type="evidence" value="ECO:0007669"/>
    <property type="project" value="UniProtKB-UniRule"/>
</dbReference>
<dbReference type="Pfam" id="PF02618">
    <property type="entry name" value="YceG"/>
    <property type="match status" value="1"/>
</dbReference>
<evidence type="ECO:0000256" key="1">
    <source>
        <dbReference type="ARBA" id="ARBA00022475"/>
    </source>
</evidence>
<protein>
    <recommendedName>
        <fullName evidence="7">Endolytic murein transglycosylase</fullName>
        <ecNumber evidence="7">4.2.2.29</ecNumber>
    </recommendedName>
    <alternativeName>
        <fullName evidence="7">Peptidoglycan lytic transglycosylase</fullName>
    </alternativeName>
    <alternativeName>
        <fullName evidence="7">Peptidoglycan polymerization terminase</fullName>
    </alternativeName>
</protein>
<proteinExistence type="inferred from homology"/>
<comment type="subcellular location">
    <subcellularLocation>
        <location evidence="7">Cell membrane</location>
        <topology evidence="7">Single-pass membrane protein</topology>
    </subcellularLocation>
</comment>
<evidence type="ECO:0000256" key="3">
    <source>
        <dbReference type="ARBA" id="ARBA00022989"/>
    </source>
</evidence>
<evidence type="ECO:0000256" key="5">
    <source>
        <dbReference type="ARBA" id="ARBA00023239"/>
    </source>
</evidence>
<dbReference type="AlphaFoldDB" id="A0A2H0RD99"/>
<dbReference type="PANTHER" id="PTHR30518">
    <property type="entry name" value="ENDOLYTIC MUREIN TRANSGLYCOSYLASE"/>
    <property type="match status" value="1"/>
</dbReference>
<comment type="catalytic activity">
    <reaction evidence="7">
        <text>a peptidoglycan chain = a peptidoglycan chain with N-acetyl-1,6-anhydromuramyl-[peptide] at the reducing end + a peptidoglycan chain with N-acetylglucosamine at the non-reducing end.</text>
        <dbReference type="EC" id="4.2.2.29"/>
    </reaction>
</comment>
<keyword evidence="3 7" id="KW-1133">Transmembrane helix</keyword>
<dbReference type="NCBIfam" id="TIGR00247">
    <property type="entry name" value="endolytic transglycosylase MltG"/>
    <property type="match status" value="1"/>
</dbReference>
<dbReference type="EC" id="4.2.2.29" evidence="7"/>
<sequence>MELNSTLNIHKARLIRNSIIMAVFLIVLCAAISLALFLGELQPKNKLGEISNVNYLKISRGMGIKEIGAEIYTNGIIKSDKAFFVYSLISGKGASFKPGVYELNSNQSVPEIATLFSLGPRSISVVITPGMTLKEIDDYLSSLKIIPKGSLVEFNINTIKDELSFLKNAHTLEGFLFPDTYIFFIGSDIKDVVYKILNNFKIKTEPYLASLESFKTEADINWLIIASMIEKEVVSENDIYIVSGIIQNRLNKKMPLQIDATVIYAKCQGRFLNCPELNSEDFKIDSSYNTYKYSGLPISPISNPGMQSIKAAINPEKTNYLFYLSDPKTGKTIFSKTFNEHTKNRQKYLMI</sequence>
<name>A0A2H0RD99_9BACT</name>
<dbReference type="InterPro" id="IPR003770">
    <property type="entry name" value="MLTG-like"/>
</dbReference>
<dbReference type="GO" id="GO:0008932">
    <property type="term" value="F:lytic endotransglycosylase activity"/>
    <property type="evidence" value="ECO:0007669"/>
    <property type="project" value="UniProtKB-UniRule"/>
</dbReference>